<dbReference type="PANTHER" id="PTHR24393">
    <property type="entry name" value="ZINC FINGER PROTEIN"/>
    <property type="match status" value="1"/>
</dbReference>
<keyword evidence="9" id="KW-1185">Reference proteome</keyword>
<evidence type="ECO:0000256" key="1">
    <source>
        <dbReference type="ARBA" id="ARBA00022723"/>
    </source>
</evidence>
<keyword evidence="1" id="KW-0479">Metal-binding</keyword>
<feature type="domain" description="C2H2-type" evidence="8">
    <location>
        <begin position="514"/>
        <end position="542"/>
    </location>
</feature>
<evidence type="ECO:0000256" key="4">
    <source>
        <dbReference type="ARBA" id="ARBA00022833"/>
    </source>
</evidence>
<feature type="domain" description="C2H2-type" evidence="8">
    <location>
        <begin position="393"/>
        <end position="421"/>
    </location>
</feature>
<feature type="domain" description="C2H2-type" evidence="8">
    <location>
        <begin position="546"/>
        <end position="573"/>
    </location>
</feature>
<dbReference type="PROSITE" id="PS00028">
    <property type="entry name" value="ZINC_FINGER_C2H2_1"/>
    <property type="match status" value="9"/>
</dbReference>
<evidence type="ECO:0000313" key="10">
    <source>
        <dbReference type="RefSeq" id="XP_052746346.1"/>
    </source>
</evidence>
<dbReference type="PROSITE" id="PS50157">
    <property type="entry name" value="ZINC_FINGER_C2H2_2"/>
    <property type="match status" value="10"/>
</dbReference>
<keyword evidence="5" id="KW-0539">Nucleus</keyword>
<dbReference type="InterPro" id="IPR012934">
    <property type="entry name" value="Znf_AD"/>
</dbReference>
<keyword evidence="4" id="KW-0862">Zinc</keyword>
<feature type="domain" description="C2H2-type" evidence="8">
    <location>
        <begin position="336"/>
        <end position="359"/>
    </location>
</feature>
<feature type="domain" description="C2H2-type" evidence="8">
    <location>
        <begin position="280"/>
        <end position="308"/>
    </location>
</feature>
<dbReference type="RefSeq" id="XP_052746346.1">
    <property type="nucleotide sequence ID" value="XM_052890386.1"/>
</dbReference>
<dbReference type="SMART" id="SM00355">
    <property type="entry name" value="ZnF_C2H2"/>
    <property type="match status" value="11"/>
</dbReference>
<dbReference type="Gene3D" id="3.30.160.60">
    <property type="entry name" value="Classic Zinc Finger"/>
    <property type="match status" value="6"/>
</dbReference>
<evidence type="ECO:0000313" key="9">
    <source>
        <dbReference type="Proteomes" id="UP001652582"/>
    </source>
</evidence>
<dbReference type="GeneID" id="112048666"/>
<evidence type="ECO:0000259" key="8">
    <source>
        <dbReference type="PROSITE" id="PS50157"/>
    </source>
</evidence>
<feature type="compositionally biased region" description="Polar residues" evidence="7">
    <location>
        <begin position="183"/>
        <end position="196"/>
    </location>
</feature>
<name>A0ABM3M4D7_BICAN</name>
<proteinExistence type="predicted"/>
<accession>A0ABM3M4D7</accession>
<evidence type="ECO:0000256" key="2">
    <source>
        <dbReference type="ARBA" id="ARBA00022737"/>
    </source>
</evidence>
<feature type="domain" description="C2H2-type" evidence="8">
    <location>
        <begin position="452"/>
        <end position="482"/>
    </location>
</feature>
<feature type="domain" description="C2H2-type" evidence="8">
    <location>
        <begin position="423"/>
        <end position="451"/>
    </location>
</feature>
<dbReference type="InterPro" id="IPR013087">
    <property type="entry name" value="Znf_C2H2_type"/>
</dbReference>
<dbReference type="Pfam" id="PF00096">
    <property type="entry name" value="zf-C2H2"/>
    <property type="match status" value="2"/>
</dbReference>
<protein>
    <submittedName>
        <fullName evidence="10">Zinc finger protein 16-like</fullName>
    </submittedName>
</protein>
<keyword evidence="3 6" id="KW-0863">Zinc-finger</keyword>
<evidence type="ECO:0000256" key="3">
    <source>
        <dbReference type="ARBA" id="ARBA00022771"/>
    </source>
</evidence>
<dbReference type="PANTHER" id="PTHR24393:SF34">
    <property type="entry name" value="PR_SET DOMAIN 13"/>
    <property type="match status" value="1"/>
</dbReference>
<feature type="compositionally biased region" description="Basic residues" evidence="7">
    <location>
        <begin position="219"/>
        <end position="229"/>
    </location>
</feature>
<keyword evidence="2" id="KW-0677">Repeat</keyword>
<dbReference type="Proteomes" id="UP001652582">
    <property type="component" value="Chromosome 27"/>
</dbReference>
<organism evidence="9 10">
    <name type="scientific">Bicyclus anynana</name>
    <name type="common">Squinting bush brown butterfly</name>
    <dbReference type="NCBI Taxonomy" id="110368"/>
    <lineage>
        <taxon>Eukaryota</taxon>
        <taxon>Metazoa</taxon>
        <taxon>Ecdysozoa</taxon>
        <taxon>Arthropoda</taxon>
        <taxon>Hexapoda</taxon>
        <taxon>Insecta</taxon>
        <taxon>Pterygota</taxon>
        <taxon>Neoptera</taxon>
        <taxon>Endopterygota</taxon>
        <taxon>Lepidoptera</taxon>
        <taxon>Glossata</taxon>
        <taxon>Ditrysia</taxon>
        <taxon>Papilionoidea</taxon>
        <taxon>Nymphalidae</taxon>
        <taxon>Satyrinae</taxon>
        <taxon>Satyrini</taxon>
        <taxon>Mycalesina</taxon>
        <taxon>Bicyclus</taxon>
    </lineage>
</organism>
<reference evidence="10" key="1">
    <citation type="submission" date="2025-08" db="UniProtKB">
        <authorList>
            <consortium name="RefSeq"/>
        </authorList>
    </citation>
    <scope>IDENTIFICATION</scope>
</reference>
<gene>
    <name evidence="10" type="primary">LOC112048666</name>
</gene>
<feature type="domain" description="C2H2-type" evidence="8">
    <location>
        <begin position="485"/>
        <end position="513"/>
    </location>
</feature>
<feature type="domain" description="C2H2-type" evidence="8">
    <location>
        <begin position="310"/>
        <end position="337"/>
    </location>
</feature>
<dbReference type="SMART" id="SM00868">
    <property type="entry name" value="zf-AD"/>
    <property type="match status" value="1"/>
</dbReference>
<feature type="domain" description="C2H2-type" evidence="8">
    <location>
        <begin position="574"/>
        <end position="599"/>
    </location>
</feature>
<evidence type="ECO:0000256" key="5">
    <source>
        <dbReference type="ARBA" id="ARBA00023242"/>
    </source>
</evidence>
<dbReference type="SUPFAM" id="SSF57667">
    <property type="entry name" value="beta-beta-alpha zinc fingers"/>
    <property type="match status" value="5"/>
</dbReference>
<sequence>MSEHMEGQSGYSLHEKMARTNDKLCITCLKKNTPLVNLGSCEHADILVNLLEIKMFQLNNVICHWCHNILKKINDFKLQAMDSYTVLNNGLRDTANNYPQNLELSKIELQSTINSQPIEFKTTDHTVKKEIIEFGHKIEIKIEPLNFSEQESYLPLVEIAKKIKSNKNSHLVGNIVTQSNATTDLSAQKKQPQSIVKTDRLQIKKQQPQSSVKTDKSQSKKQRQGKKKTEKSTKPQMKKPREVNGMCYDDKITIIVLSEKEMLDERKMDGLTRRYLKLPYKCEKCITSFNHELMLDEHNEKKHKKAKGSFVCNICESVFNKKLSFEEHYKRHYRRYECIECKRRFNNVFPALKHYKESHGNVDMNFKCKLCDFTTESYRSLRYHRDKHLRDKVECEQCGNTFVDANGLRVHMLNVHKLSNRIYSCDPCGKVYNNIQSLNAHIRLTHKQTSAPYCVTCDLSFRTEAGLKHHLKHTAAHVSEDAKKFSCTECDTKFTTKRQLQEHVDWVHRNCTTHTCSKCSKIFKNEKNMKRHILFVHDKVRPPRNKICDHCGRGFTSTQTLISHIRTHTGERPFNCTHCAATFAHSAALYTHNKLLHKR</sequence>
<evidence type="ECO:0000256" key="6">
    <source>
        <dbReference type="PROSITE-ProRule" id="PRU00042"/>
    </source>
</evidence>
<feature type="region of interest" description="Disordered" evidence="7">
    <location>
        <begin position="183"/>
        <end position="242"/>
    </location>
</feature>
<dbReference type="Pfam" id="PF13894">
    <property type="entry name" value="zf-C2H2_4"/>
    <property type="match status" value="1"/>
</dbReference>
<dbReference type="InterPro" id="IPR036236">
    <property type="entry name" value="Znf_C2H2_sf"/>
</dbReference>
<evidence type="ECO:0000256" key="7">
    <source>
        <dbReference type="SAM" id="MobiDB-lite"/>
    </source>
</evidence>